<evidence type="ECO:0000259" key="1">
    <source>
        <dbReference type="Pfam" id="PF13333"/>
    </source>
</evidence>
<dbReference type="GO" id="GO:0015074">
    <property type="term" value="P:DNA integration"/>
    <property type="evidence" value="ECO:0007669"/>
    <property type="project" value="InterPro"/>
</dbReference>
<evidence type="ECO:0000313" key="2">
    <source>
        <dbReference type="EMBL" id="CBK42551.1"/>
    </source>
</evidence>
<dbReference type="InterPro" id="IPR012337">
    <property type="entry name" value="RNaseH-like_sf"/>
</dbReference>
<name>D8PH14_9BACT</name>
<dbReference type="EMBL" id="FP929003">
    <property type="protein sequence ID" value="CBK42551.1"/>
    <property type="molecule type" value="Genomic_DNA"/>
</dbReference>
<feature type="domain" description="Integrase catalytic" evidence="1">
    <location>
        <begin position="27"/>
        <end position="79"/>
    </location>
</feature>
<dbReference type="Gene3D" id="3.30.420.10">
    <property type="entry name" value="Ribonuclease H-like superfamily/Ribonuclease H"/>
    <property type="match status" value="1"/>
</dbReference>
<organism evidence="2 3">
    <name type="scientific">Nitrospira defluvii</name>
    <dbReference type="NCBI Taxonomy" id="330214"/>
    <lineage>
        <taxon>Bacteria</taxon>
        <taxon>Pseudomonadati</taxon>
        <taxon>Nitrospirota</taxon>
        <taxon>Nitrospiria</taxon>
        <taxon>Nitrospirales</taxon>
        <taxon>Nitrospiraceae</taxon>
        <taxon>Nitrospira</taxon>
    </lineage>
</organism>
<sequence>MLVTTGRALHHASMSLKGSCWDNACAENFFGTLKREQIYHCQYRTRAEATQEIFEYMEVFYNRQRRHSTLGYDSPAEFERGRQWLNQVSTELGKVSTQAACASVIWGSTTVKRWLRIAQFMGKVTSPQGSLTSH</sequence>
<dbReference type="STRING" id="330214.NIDE2848"/>
<dbReference type="PANTHER" id="PTHR46889">
    <property type="entry name" value="TRANSPOSASE INSF FOR INSERTION SEQUENCE IS3B-RELATED"/>
    <property type="match status" value="1"/>
</dbReference>
<evidence type="ECO:0000313" key="3">
    <source>
        <dbReference type="Proteomes" id="UP000001660"/>
    </source>
</evidence>
<dbReference type="Pfam" id="PF13333">
    <property type="entry name" value="rve_2"/>
    <property type="match status" value="1"/>
</dbReference>
<gene>
    <name evidence="2" type="ORF">NIDE2848</name>
</gene>
<dbReference type="Proteomes" id="UP000001660">
    <property type="component" value="Chromosome"/>
</dbReference>
<keyword evidence="3" id="KW-1185">Reference proteome</keyword>
<dbReference type="AlphaFoldDB" id="D8PH14"/>
<dbReference type="HOGENOM" id="CLU_1892373_0_0_0"/>
<dbReference type="InterPro" id="IPR036397">
    <property type="entry name" value="RNaseH_sf"/>
</dbReference>
<dbReference type="PANTHER" id="PTHR46889:SF4">
    <property type="entry name" value="TRANSPOSASE INSO FOR INSERTION SEQUENCE ELEMENT IS911B-RELATED"/>
    <property type="match status" value="1"/>
</dbReference>
<dbReference type="InterPro" id="IPR001584">
    <property type="entry name" value="Integrase_cat-core"/>
</dbReference>
<proteinExistence type="predicted"/>
<reference evidence="2 3" key="1">
    <citation type="journal article" date="2010" name="Proc. Natl. Acad. Sci. U.S.A.">
        <title>A Nitrospira metagenome illuminates the physiology and evolution of globally important nitrite-oxidizing bacteria.</title>
        <authorList>
            <person name="Lucker S."/>
            <person name="Wagner M."/>
            <person name="Maixner F."/>
            <person name="Pelletier E."/>
            <person name="Koch H."/>
            <person name="Vacherie B."/>
            <person name="Rattei T."/>
            <person name="Sinninghe Damste J."/>
            <person name="Spieck E."/>
            <person name="Le Paslier D."/>
            <person name="Daims H."/>
        </authorList>
    </citation>
    <scope>NUCLEOTIDE SEQUENCE [LARGE SCALE GENOMIC DNA]</scope>
</reference>
<dbReference type="KEGG" id="nde:NIDE2848"/>
<protein>
    <submittedName>
        <fullName evidence="2">Putative Transposase</fullName>
    </submittedName>
</protein>
<dbReference type="GO" id="GO:0003676">
    <property type="term" value="F:nucleic acid binding"/>
    <property type="evidence" value="ECO:0007669"/>
    <property type="project" value="InterPro"/>
</dbReference>
<dbReference type="InterPro" id="IPR050900">
    <property type="entry name" value="Transposase_IS3/IS150/IS904"/>
</dbReference>
<dbReference type="eggNOG" id="COG2801">
    <property type="taxonomic scope" value="Bacteria"/>
</dbReference>
<dbReference type="SUPFAM" id="SSF53098">
    <property type="entry name" value="Ribonuclease H-like"/>
    <property type="match status" value="1"/>
</dbReference>
<accession>D8PH14</accession>